<feature type="transmembrane region" description="Helical" evidence="1">
    <location>
        <begin position="63"/>
        <end position="84"/>
    </location>
</feature>
<reference evidence="2" key="1">
    <citation type="journal article" date="2020" name="Phytopathology">
        <title>Genome Sequence Resources of Colletotrichum truncatum, C. plurivorum, C. musicola, and C. sojae: Four Species Pathogenic to Soybean (Glycine max).</title>
        <authorList>
            <person name="Rogerio F."/>
            <person name="Boufleur T.R."/>
            <person name="Ciampi-Guillardi M."/>
            <person name="Sukno S.A."/>
            <person name="Thon M.R."/>
            <person name="Massola Junior N.S."/>
            <person name="Baroncelli R."/>
        </authorList>
    </citation>
    <scope>NUCLEOTIDE SEQUENCE</scope>
    <source>
        <strain evidence="2">LFN0074</strain>
    </source>
</reference>
<evidence type="ECO:0000256" key="1">
    <source>
        <dbReference type="SAM" id="Phobius"/>
    </source>
</evidence>
<keyword evidence="1" id="KW-0472">Membrane</keyword>
<feature type="transmembrane region" description="Helical" evidence="1">
    <location>
        <begin position="240"/>
        <end position="261"/>
    </location>
</feature>
<name>A0A8H6N8H5_9PEZI</name>
<feature type="transmembrane region" description="Helical" evidence="1">
    <location>
        <begin position="138"/>
        <end position="161"/>
    </location>
</feature>
<gene>
    <name evidence="2" type="ORF">CMUS01_10374</name>
</gene>
<organism evidence="2 3">
    <name type="scientific">Colletotrichum musicola</name>
    <dbReference type="NCBI Taxonomy" id="2175873"/>
    <lineage>
        <taxon>Eukaryota</taxon>
        <taxon>Fungi</taxon>
        <taxon>Dikarya</taxon>
        <taxon>Ascomycota</taxon>
        <taxon>Pezizomycotina</taxon>
        <taxon>Sordariomycetes</taxon>
        <taxon>Hypocreomycetidae</taxon>
        <taxon>Glomerellales</taxon>
        <taxon>Glomerellaceae</taxon>
        <taxon>Colletotrichum</taxon>
        <taxon>Colletotrichum orchidearum species complex</taxon>
    </lineage>
</organism>
<keyword evidence="1" id="KW-0812">Transmembrane</keyword>
<dbReference type="OrthoDB" id="3783050at2759"/>
<proteinExistence type="predicted"/>
<feature type="transmembrane region" description="Helical" evidence="1">
    <location>
        <begin position="273"/>
        <end position="298"/>
    </location>
</feature>
<feature type="transmembrane region" description="Helical" evidence="1">
    <location>
        <begin position="190"/>
        <end position="211"/>
    </location>
</feature>
<feature type="transmembrane region" description="Helical" evidence="1">
    <location>
        <begin position="30"/>
        <end position="51"/>
    </location>
</feature>
<dbReference type="EMBL" id="WIGM01000477">
    <property type="protein sequence ID" value="KAF6824134.1"/>
    <property type="molecule type" value="Genomic_DNA"/>
</dbReference>
<dbReference type="AlphaFoldDB" id="A0A8H6N8H5"/>
<keyword evidence="3" id="KW-1185">Reference proteome</keyword>
<evidence type="ECO:0000313" key="3">
    <source>
        <dbReference type="Proteomes" id="UP000639643"/>
    </source>
</evidence>
<accession>A0A8H6N8H5</accession>
<keyword evidence="1" id="KW-1133">Transmembrane helix</keyword>
<protein>
    <submittedName>
        <fullName evidence="2">Uncharacterized protein</fullName>
    </submittedName>
</protein>
<sequence length="377" mass="41994">MAPRRGGGGGGGSRISAPSCPGAFSYTTDIVFFAGDVAFFVLFFGVFIAGLRMRKRARSGKKLIGFPYFLSIFCLIVAFCFSWISRLLQECQVGSHDGVYYWRIAIDIFSGVGNWLLLFVVVWTLNKILREHLGYHSTVSKIIFMALVVFMGLLTSARIVLGSYNSWAYTIISPDSYTAMLWEAAEKLCIVYWVFYLSSTIVSLSFSLSAIASMKSKHLDGAVSHSYFDGDSKTDLLQRLLGWVIGLLITMILWIIFAIVSVASDLTGFIDSWITAVVVSYIGNLLQVFTFVVLFIIARKADWSHDAHDDQDTPSYLAAQPNVAYTPGAAQFQPYVPVPQPQYTNFHAEPQPQPYDFSQKSVYTYDACVHNGLPHAR</sequence>
<comment type="caution">
    <text evidence="2">The sequence shown here is derived from an EMBL/GenBank/DDBJ whole genome shotgun (WGS) entry which is preliminary data.</text>
</comment>
<dbReference type="Proteomes" id="UP000639643">
    <property type="component" value="Unassembled WGS sequence"/>
</dbReference>
<feature type="transmembrane region" description="Helical" evidence="1">
    <location>
        <begin position="104"/>
        <end position="126"/>
    </location>
</feature>
<evidence type="ECO:0000313" key="2">
    <source>
        <dbReference type="EMBL" id="KAF6824134.1"/>
    </source>
</evidence>